<proteinExistence type="predicted"/>
<dbReference type="InterPro" id="IPR027417">
    <property type="entry name" value="P-loop_NTPase"/>
</dbReference>
<sequence length="946" mass="109763">MLFSIYYYVVVDTKMFNKIFTNTSECSYHSSDMDSPSKKDIAGAKLLAYIADRKVRKGEPFTHTSHITPTGSFNIEDDDISTFWILWCNAVKADARLGFNENPAKRQATSLHLDFDFEHSLDAGLRRYYTEEHIKAVVKIYQEIIETISLPSALEANPKLIHCIVMERQIPRVKHGVVKDGVHIHFPFFCTTPWIQDHYIRDIAIEEIVKRRVFEFMSLNNTIDKVVDPVATKTWGLYGSIREKGVEPYRISHIYDESVQEVGISVLFGDLMKGRKSSIEYYIPQFLSLIYNDTPVTPLLEKVEAAKQLQDAEKKRRRPKNVGTRSAIDAAEDMRVLEEGNIMGMLNRSRAETYNEWMDVGWCLFSVGQGSLSAMNAWIEFSKRSEKYKEGVCEQAWNKMEYKTGVNGGNKTIASLLYMAKLDSPNEFFEWKDSKVKYTMRQAIEMPKINHNAIARVMHELYKNQFVCCNSKKDEWYEFRGHVWVYVDDGVSIKLRIMNELPQKFAVLHQIYMDEYFKGNDKEANRGRAERSQKIIFELGVKNFVHSVLDMCKVYFYDSKFIERINENRMLVAFQNGVYDLDIGMFRDGRPDDYITICSDVYYQDYTPSDDDVLEIMDYLRKVFPNENIRNYFLDIACSCLKGGNDEKIFAILTGDGDNSKSVAVQLMELVFGEYCMKFPRELLAKGNGSSSGSARPELARVRGKRLAFVQELAKNEKLNVGVLKELTGNDSFFARTLYEKGADIKPMFTLMLMCNEPPEIPAHDQATWNRVRVILFESLFPKNASLVPETEEEQFSKKIFPRINDFDKRLPELASPFLWVLLERFRVYKVKGIYEPTEVTYATDRYKTRNDVYRQFIDECVHTMDEDEIKAEIASEPRAESRTHIKLQDLYVTFKHWHRINYPSYTKDIVGRGAMKSEIEKLMGTIGAKSRWYGYQIAQDETLIE</sequence>
<dbReference type="Pfam" id="PF08706">
    <property type="entry name" value="D5_N"/>
    <property type="match status" value="1"/>
</dbReference>
<feature type="domain" description="SF3 helicase" evidence="4">
    <location>
        <begin position="628"/>
        <end position="790"/>
    </location>
</feature>
<evidence type="ECO:0000313" key="5">
    <source>
        <dbReference type="EMBL" id="QHU35680.1"/>
    </source>
</evidence>
<dbReference type="InterPro" id="IPR051620">
    <property type="entry name" value="ORF904-like_C"/>
</dbReference>
<accession>A0A6C0LZ65</accession>
<reference evidence="5" key="1">
    <citation type="journal article" date="2020" name="Nature">
        <title>Giant virus diversity and host interactions through global metagenomics.</title>
        <authorList>
            <person name="Schulz F."/>
            <person name="Roux S."/>
            <person name="Paez-Espino D."/>
            <person name="Jungbluth S."/>
            <person name="Walsh D.A."/>
            <person name="Denef V.J."/>
            <person name="McMahon K.D."/>
            <person name="Konstantinidis K.T."/>
            <person name="Eloe-Fadrosh E.A."/>
            <person name="Kyrpides N.C."/>
            <person name="Woyke T."/>
        </authorList>
    </citation>
    <scope>NUCLEOTIDE SEQUENCE</scope>
    <source>
        <strain evidence="5">GVMAG-S-1029409-49</strain>
    </source>
</reference>
<dbReference type="PANTHER" id="PTHR35372">
    <property type="entry name" value="ATP BINDING PROTEIN-RELATED"/>
    <property type="match status" value="1"/>
</dbReference>
<dbReference type="Pfam" id="PF23162">
    <property type="entry name" value="AEP_C962R"/>
    <property type="match status" value="1"/>
</dbReference>
<dbReference type="GO" id="GO:0005524">
    <property type="term" value="F:ATP binding"/>
    <property type="evidence" value="ECO:0007669"/>
    <property type="project" value="UniProtKB-KW"/>
</dbReference>
<keyword evidence="2" id="KW-0378">Hydrolase</keyword>
<dbReference type="GO" id="GO:0016817">
    <property type="term" value="F:hydrolase activity, acting on acid anhydrides"/>
    <property type="evidence" value="ECO:0007669"/>
    <property type="project" value="InterPro"/>
</dbReference>
<dbReference type="InterPro" id="IPR014819">
    <property type="entry name" value="PriCT_2"/>
</dbReference>
<organism evidence="5">
    <name type="scientific">viral metagenome</name>
    <dbReference type="NCBI Taxonomy" id="1070528"/>
    <lineage>
        <taxon>unclassified sequences</taxon>
        <taxon>metagenomes</taxon>
        <taxon>organismal metagenomes</taxon>
    </lineage>
</organism>
<dbReference type="PANTHER" id="PTHR35372:SF2">
    <property type="entry name" value="SF3 HELICASE DOMAIN-CONTAINING PROTEIN"/>
    <property type="match status" value="1"/>
</dbReference>
<evidence type="ECO:0000256" key="2">
    <source>
        <dbReference type="ARBA" id="ARBA00022801"/>
    </source>
</evidence>
<keyword evidence="1" id="KW-0547">Nucleotide-binding</keyword>
<keyword evidence="3" id="KW-0067">ATP-binding</keyword>
<dbReference type="AlphaFoldDB" id="A0A6C0LZ65"/>
<dbReference type="InterPro" id="IPR014015">
    <property type="entry name" value="Helicase_SF3_DNA-vir"/>
</dbReference>
<dbReference type="Gene3D" id="3.40.50.300">
    <property type="entry name" value="P-loop containing nucleotide triphosphate hydrolases"/>
    <property type="match status" value="1"/>
</dbReference>
<dbReference type="Pfam" id="PF08707">
    <property type="entry name" value="PriCT_2"/>
    <property type="match status" value="1"/>
</dbReference>
<dbReference type="SMART" id="SM00885">
    <property type="entry name" value="D5_N"/>
    <property type="match status" value="1"/>
</dbReference>
<dbReference type="PROSITE" id="PS51206">
    <property type="entry name" value="SF3_HELICASE_1"/>
    <property type="match status" value="1"/>
</dbReference>
<dbReference type="InterPro" id="IPR056443">
    <property type="entry name" value="AEP_C962R"/>
</dbReference>
<dbReference type="EMBL" id="MN740610">
    <property type="protein sequence ID" value="QHU35680.1"/>
    <property type="molecule type" value="Genomic_DNA"/>
</dbReference>
<name>A0A6C0LZ65_9ZZZZ</name>
<evidence type="ECO:0000256" key="1">
    <source>
        <dbReference type="ARBA" id="ARBA00022741"/>
    </source>
</evidence>
<evidence type="ECO:0000256" key="3">
    <source>
        <dbReference type="ARBA" id="ARBA00022840"/>
    </source>
</evidence>
<dbReference type="InterPro" id="IPR014818">
    <property type="entry name" value="Phage/plasmid_primase_P4_C"/>
</dbReference>
<dbReference type="NCBIfam" id="TIGR01613">
    <property type="entry name" value="primase_Cterm"/>
    <property type="match status" value="1"/>
</dbReference>
<protein>
    <recommendedName>
        <fullName evidence="4">SF3 helicase domain-containing protein</fullName>
    </recommendedName>
</protein>
<dbReference type="InterPro" id="IPR006500">
    <property type="entry name" value="Helicase_put_C_phage/plasmid"/>
</dbReference>
<evidence type="ECO:0000259" key="4">
    <source>
        <dbReference type="PROSITE" id="PS51206"/>
    </source>
</evidence>